<dbReference type="EMBL" id="JACMSC010000126">
    <property type="protein sequence ID" value="KAG6466741.1"/>
    <property type="molecule type" value="Genomic_DNA"/>
</dbReference>
<dbReference type="PANTHER" id="PTHR21068:SF49">
    <property type="entry name" value="SENESCENCE DOMAIN-CONTAINING PROTEIN"/>
    <property type="match status" value="1"/>
</dbReference>
<evidence type="ECO:0000313" key="2">
    <source>
        <dbReference type="EMBL" id="KAG6466741.1"/>
    </source>
</evidence>
<feature type="region of interest" description="Disordered" evidence="1">
    <location>
        <begin position="169"/>
        <end position="190"/>
    </location>
</feature>
<gene>
    <name evidence="2" type="ORF">ZIOFF_075444</name>
</gene>
<dbReference type="Proteomes" id="UP000734854">
    <property type="component" value="Unassembled WGS sequence"/>
</dbReference>
<organism evidence="2 3">
    <name type="scientific">Zingiber officinale</name>
    <name type="common">Ginger</name>
    <name type="synonym">Amomum zingiber</name>
    <dbReference type="NCBI Taxonomy" id="94328"/>
    <lineage>
        <taxon>Eukaryota</taxon>
        <taxon>Viridiplantae</taxon>
        <taxon>Streptophyta</taxon>
        <taxon>Embryophyta</taxon>
        <taxon>Tracheophyta</taxon>
        <taxon>Spermatophyta</taxon>
        <taxon>Magnoliopsida</taxon>
        <taxon>Liliopsida</taxon>
        <taxon>Zingiberales</taxon>
        <taxon>Zingiberaceae</taxon>
        <taxon>Zingiber</taxon>
    </lineage>
</organism>
<protein>
    <submittedName>
        <fullName evidence="2">Uncharacterized protein</fullName>
    </submittedName>
</protein>
<dbReference type="OrthoDB" id="1902436at2759"/>
<sequence length="307" mass="32974">MASLEAISKVRIGRTTTYRKGTDTELLAVGSEAAMAAKLIVIGADGGSEGGRQVFRAGRLSVRMIRVASSPVCLVSCMVRDHQWTLAGDAVVLRVAPRMYVFPMPGFCYGLALPCGGAYDDECRTLEEMLLRFCAFRCLESSSSRRRGESGDVWSHAFEEVKKLASVTVTSDASSSSTGPASPVSAGRREIQRAVRTSAVVKLLSRSLLTGALDTRKHLDLTVGASLPSMQMTADLLDMIETGRRGALAAPSGLWCINDEGMKLLLVILSACSTVEKRKTPQLETLNEEEEELKEEAAAVTAAHAEE</sequence>
<dbReference type="InterPro" id="IPR045036">
    <property type="entry name" value="Spartin-like"/>
</dbReference>
<proteinExistence type="predicted"/>
<evidence type="ECO:0000256" key="1">
    <source>
        <dbReference type="SAM" id="MobiDB-lite"/>
    </source>
</evidence>
<feature type="region of interest" description="Disordered" evidence="1">
    <location>
        <begin position="281"/>
        <end position="307"/>
    </location>
</feature>
<name>A0A8J5CQ78_ZINOF</name>
<feature type="compositionally biased region" description="Low complexity" evidence="1">
    <location>
        <begin position="298"/>
        <end position="307"/>
    </location>
</feature>
<accession>A0A8J5CQ78</accession>
<dbReference type="GO" id="GO:0005886">
    <property type="term" value="C:plasma membrane"/>
    <property type="evidence" value="ECO:0007669"/>
    <property type="project" value="TreeGrafter"/>
</dbReference>
<dbReference type="AlphaFoldDB" id="A0A8J5CQ78"/>
<evidence type="ECO:0000313" key="3">
    <source>
        <dbReference type="Proteomes" id="UP000734854"/>
    </source>
</evidence>
<keyword evidence="3" id="KW-1185">Reference proteome</keyword>
<comment type="caution">
    <text evidence="2">The sequence shown here is derived from an EMBL/GenBank/DDBJ whole genome shotgun (WGS) entry which is preliminary data.</text>
</comment>
<reference evidence="2 3" key="1">
    <citation type="submission" date="2020-08" db="EMBL/GenBank/DDBJ databases">
        <title>Plant Genome Project.</title>
        <authorList>
            <person name="Zhang R.-G."/>
        </authorList>
    </citation>
    <scope>NUCLEOTIDE SEQUENCE [LARGE SCALE GENOMIC DNA]</scope>
    <source>
        <tissue evidence="2">Rhizome</tissue>
    </source>
</reference>
<dbReference type="PANTHER" id="PTHR21068">
    <property type="entry name" value="SPARTIN"/>
    <property type="match status" value="1"/>
</dbReference>
<feature type="compositionally biased region" description="Low complexity" evidence="1">
    <location>
        <begin position="169"/>
        <end position="186"/>
    </location>
</feature>